<proteinExistence type="inferred from homology"/>
<accession>A0A553NC95</accession>
<dbReference type="SUPFAM" id="SSF47576">
    <property type="entry name" value="Calponin-homology domain, CH-domain"/>
    <property type="match status" value="1"/>
</dbReference>
<evidence type="ECO:0000256" key="7">
    <source>
        <dbReference type="ARBA" id="ARBA00022658"/>
    </source>
</evidence>
<evidence type="ECO:0008006" key="19">
    <source>
        <dbReference type="Google" id="ProtNLM"/>
    </source>
</evidence>
<keyword evidence="9" id="KW-0677">Repeat</keyword>
<evidence type="ECO:0000256" key="11">
    <source>
        <dbReference type="PROSITE-ProRule" id="PRU00192"/>
    </source>
</evidence>
<evidence type="ECO:0000313" key="18">
    <source>
        <dbReference type="Proteomes" id="UP000318571"/>
    </source>
</evidence>
<evidence type="ECO:0000256" key="5">
    <source>
        <dbReference type="ARBA" id="ARBA00022490"/>
    </source>
</evidence>
<sequence>MDFEVERIRELTHERQHIQKKTFTKWINSFLNKHSHLEVEDLFTDLADGKILMKLLEIISGEYLGKPNKGKLRVQKIENLNRCLNFLHTKVRLESIGAEDVVDGNATLILGLIWTIILRFQIQEIEVEADPGEDVRENVGEKRSAREALLLWCQRNTRGYRDCEIKDFSSSWRNGMGFCALIHNQDPSLLDYNTLQHHDHLRNMEMAFEINDKHFNIAKLLDPEDVDTKKPDDKSIMTYIASVYHKFSKMSQENKSAKRIQNILKKALDKEKMEEQLEVMLSSFLEWIRWKTLIISERNFHPSVEEMTNLLKEFQAYLSKEKPPKYREKVELEAKIFEMSSLRGKGSRNSDWSLKKLQGEMDQAWILLEKEESRRNNAIRTEILRLEKMAALAKSFYKKAQIREGYIDEMTTILMDPRYGSNMEVVDASIKKHEAIKADILTKWDRVNELLFEKEDTLKKLMLLAHTVRELRIIQDTCTGIAHQLSDVEAVKSLDKLHILSKELAVLENKANTIKSRTALETDRVDGDHAKANKDKDNANNNVSSSSSSGTNSNSNTEVAVLNPEVRRTIQMIHDQQEIVRQFRDGMNEEIVNTKLLDDLDEIHKWMHEKFQIFAISVPTVTPSSLSRLQEKQAIIEKEILTRSQKFASLQDVLSSSSSKDNDSLGPLRTKLSIMGKDFQQLHTLSKQRAQELRVLNELLVLHQECNELETWTNSVFAVANNVTLGSTVDECDALRKRFLSFIPPALEQCKSDMESQDQKLRDFNTSNAEHIAQGAPAVQERLIPQVKALFDYKGNRIQVNKNEIMFLIAKTNDDWWSVRTNDGQNGFVPKNYVKEVAPKSILIETKGDFLSEAIKSCQLDHRLRGIRQKMSELDVQAKHRQKSLENQFLYLTFLSQQEVCHEIIAKEKQILSNSNSNTPSNGPSRLDHLKKKVDDVLSFGQEMNQKLPKDQTKEIDLKKNQIRKNWTDLIRLIESKEKNKSLRLESDRVMNVVEELRFWIQGKSGEIEHIIQSKNSTSLTHLRLVTSRLDNFGKELEALHYKMDETLMTLTTLQDPNAQKMIKDLQKQEQTLQTNYQWAQQHFQDQLKEHNDNQLCQRYLDWAHSAMSQLTECLHSPINPIEKAAIGNNFKSEKDMWDPTLEGVRNKSLNQYQEAQKLDQALTALLSEVKACAEDEKNNERVKIKAQAMILKAEDLLTKCDNFDPESQSSMSERELAQKGATFAVDVDKFLLTVQQRQSKTTDADLQKAIGILEELAHEVKDTKNILMENCDSFKSFHDFRLASREFLSMLDSKMTHVKDLSFKNKTNLLSKLKRHTDLDSEIRSSAGQLKVLNMLGNRLLKQDNYQYEEPTQVILRQLNERWDELLDQTEMKHKFLLTKYQDLTALQSVMEIQNDANKLKDMLSKERAKTEEQLPSQSSLESTLRDLEQKIVLSKLYQDNLDSIEVTLNGSSNKKDAAAASTLEVIKTVRGEIDEILQGLQARIDNTLSLKDYHNLLRDIDVDLVWLQEKLDFMKHPIPQEQMKSLYYAHVHKAIKAETETKRQHQNEWEKRLPEFSHLDAKYKVLGERLEEMTQLLDETSLANKEFEKALLEAGAQSSIRMDVLALEDWCREKLSFLASPVRVDERNILTEIRKLQGLELEHQCYLKIARQVHQQTGEHGGLQNDSFNLNPTFEALDRIQGLAKERGAILQVYSHQFELMQEMSLLENKIQDSQKRIMRSYNNFIPQCQNGNQATQMYKHLDQETRDDKDIEGLLVGCKEGIEKMDLLIEQTAADSNEQIKVRYDKLVQSHSQLRYSKAQLLQELEALSLSLAANEELENLRELIREHRYKLSPEVVNASNFILFANEKKNSQSRLDQVQTAWELLRTKLGNLSKLSSSEACQVEIKHLKNETESFTQMITYKERVHRLFLQLDELLHWCTKLMSELPDIRGIYSMDQAQIIRSTLEHVKNEIQVREDDFSALLSPESFRAFNEPDEKKMADKAEQLIQARQELHMQWQQRKVMIDQIVDYNFFLRDCRRLDSYYSSKEQFLSSQPRNFSDIDDMFSEIKELKMIRSNVSTMRGSLDELKSQAQKLVDQHHVESPSIREHLKNLEAKQQRVDSKIVQVLDQLRLWKDVREVLFALDDVEEWVLGKTKSYEELLDQLKTKNQEQLFLSKVPILVQEVSGKDDQVNHLLEKGKELSQDSRSEPSLKERLPALQERWKQLKNLTKRAKRALESLKATQQIRSTLNECQEWCHAVENQNPIFLEKNVGTLDCSLTKNKMLDLLGQAKAKESIVTDQHQRLRSHLDNETFPESRVAQVLDRLVDVSTKVSQTLLLVDHVEAIRNASERLDTIKHSLEDKERILNEKVNWSSESAYFNRKNQLQDVKASIQRFKADIEELSNLPQNEAVSDLRQEVLESAIALDKKTSNLGMVLDQAQHDLRNNEERFHFGKKLQSNLNDVLRLSQQFSELKNKTLENDHLEEHLKSATTLQESLEHGIPVQNLTETHQQLTGKWENEEILPKDDIHAFETRFNELQGSIKQYKNNLKHEMERRVFVDLIADLRLWIQETEAKLVSTALGMNLSETKASRQSVQEMLDGLDQKLVQCQDATKHPNYVQSHDSLDEDFQNVVQSLEKLKQKLDSHLNDLDLTCEGHVLLKKISRLRTEINRYWKIAVDLSGIAENMTIHEKKVNHFKVLQRECVPIQNKMEALIRDVDHLSQSLDNAIMDELFQLKRDMMLDWEQMDSQMALKTQYLDHVEKSTDILEETRGFMEWLAIAMVTISEEPHRTRHHLDAQLEGLKSLETQLEGRSAQRLALEAKVKVEIEEKNCLSEKMELSMAELNKAYWEVEAQLHHKIAFLDELCQFSSLRLEILNTLFWLAGKTSQLETDSSKVEMELHSIEKLSKRCEMIEDEDQLKNIASLLERANQFHQQSVHCREDMGKLYQDLKSKQANFCDLLSSIKSLVLELLFLCHFVMECKELSEAFNQHQKSLEENLNVDDELVEPCLLKVAALKDQIPQYRAKMESLEATQDTSKFQHCRNKGIALESMVRMKDVFESFRDQVMAVEEKLQIRFWSIQLVGQVDTLQTRMDSHFAALSSHPILEVVNSADQANVFLQERRLNEIETQSKRTKIDMDKLLDSVLVQRDLRSNPDGLALVQNEIKTLEAKWQALANLLTARKDTLGNAKAMVEMFRKFEDVENSMTHANAQLFETDGTEEDELNIAIEAIEKITTVASALEHDFSSILSKEQLKFCTKRVSQLREHLQKLEENQRSRKRELQTQLTEAQTLTEYRQWMQWLTEVMTIIQSQDLGKTERDDQILIQKHELVKNTIDRRKPSLQEYINSLTGKPDLKAKAKLLNDRVSIVEECWQLRLELYVQHLEHLKWVGQIQEVEIWLQEHEKELTSSGEETQHGLERLQAALDTHIFMEKALMNLGSKVDHICRPTRFESHLQDLVLAAERKANHLEKERIEHELQEKFQRKETIRKTKDEKRRQERRRTQEIIMPELRQRQANLGEQMEADGPPAKANNIQQVPHVMSGTLEKKNEFDDGHKRSTSRTWKSYYATLTSAANQAPNSNHQLPNSLLCFYLSQSECNLNKPPVMSFPIRQLTVEIPKAPHPRRKFVFRIILDNGSEFLLNAEDENAFGLWTKELDAVRRDQNSAANNGTGKPGKLAQTTQHAPAEDHHQNTNGGGTLKGDEKMNHKERKSMINKLLMRK</sequence>
<gene>
    <name evidence="17" type="ORF">TCAL_00890</name>
</gene>
<feature type="domain" description="Calponin-homology (CH)" evidence="16">
    <location>
        <begin position="17"/>
        <end position="121"/>
    </location>
</feature>
<evidence type="ECO:0000256" key="8">
    <source>
        <dbReference type="ARBA" id="ARBA00022701"/>
    </source>
</evidence>
<evidence type="ECO:0000259" key="14">
    <source>
        <dbReference type="PROSITE" id="PS50002"/>
    </source>
</evidence>
<dbReference type="GO" id="GO:0051693">
    <property type="term" value="P:actin filament capping"/>
    <property type="evidence" value="ECO:0007669"/>
    <property type="project" value="UniProtKB-KW"/>
</dbReference>
<dbReference type="Gene3D" id="2.30.29.30">
    <property type="entry name" value="Pleckstrin-homology domain (PH domain)/Phosphotyrosine-binding domain (PTB)"/>
    <property type="match status" value="1"/>
</dbReference>
<feature type="region of interest" description="Disordered" evidence="13">
    <location>
        <begin position="3650"/>
        <end position="3707"/>
    </location>
</feature>
<keyword evidence="12" id="KW-0175">Coiled coil</keyword>
<dbReference type="SMART" id="SM00233">
    <property type="entry name" value="PH"/>
    <property type="match status" value="1"/>
</dbReference>
<dbReference type="PROSITE" id="PS50002">
    <property type="entry name" value="SH3"/>
    <property type="match status" value="1"/>
</dbReference>
<keyword evidence="6" id="KW-0597">Phosphoprotein</keyword>
<feature type="region of interest" description="Disordered" evidence="13">
    <location>
        <begin position="520"/>
        <end position="557"/>
    </location>
</feature>
<dbReference type="PROSITE" id="PS00020">
    <property type="entry name" value="ACTININ_2"/>
    <property type="match status" value="1"/>
</dbReference>
<dbReference type="SMART" id="SM00033">
    <property type="entry name" value="CH"/>
    <property type="match status" value="2"/>
</dbReference>
<evidence type="ECO:0000313" key="17">
    <source>
        <dbReference type="EMBL" id="TRY62989.1"/>
    </source>
</evidence>
<keyword evidence="3 11" id="KW-0728">SH3 domain</keyword>
<dbReference type="PROSITE" id="PS00019">
    <property type="entry name" value="ACTININ_1"/>
    <property type="match status" value="1"/>
</dbReference>
<feature type="domain" description="SH3" evidence="14">
    <location>
        <begin position="782"/>
        <end position="839"/>
    </location>
</feature>
<comment type="subcellular location">
    <subcellularLocation>
        <location evidence="1">Cytoplasm</location>
    </subcellularLocation>
</comment>
<evidence type="ECO:0000256" key="10">
    <source>
        <dbReference type="ARBA" id="ARBA00023203"/>
    </source>
</evidence>
<dbReference type="CDD" id="cd00174">
    <property type="entry name" value="SH3"/>
    <property type="match status" value="1"/>
</dbReference>
<dbReference type="Gene3D" id="2.30.30.40">
    <property type="entry name" value="SH3 Domains"/>
    <property type="match status" value="1"/>
</dbReference>
<dbReference type="EMBL" id="VCGU01000458">
    <property type="protein sequence ID" value="TRY62989.1"/>
    <property type="molecule type" value="Genomic_DNA"/>
</dbReference>
<dbReference type="InterPro" id="IPR001452">
    <property type="entry name" value="SH3_domain"/>
</dbReference>
<dbReference type="GO" id="GO:0005737">
    <property type="term" value="C:cytoplasm"/>
    <property type="evidence" value="ECO:0007669"/>
    <property type="project" value="UniProtKB-SubCell"/>
</dbReference>
<dbReference type="PANTHER" id="PTHR11915">
    <property type="entry name" value="SPECTRIN/FILAMIN RELATED CYTOSKELETAL PROTEIN"/>
    <property type="match status" value="1"/>
</dbReference>
<evidence type="ECO:0000259" key="16">
    <source>
        <dbReference type="PROSITE" id="PS50021"/>
    </source>
</evidence>
<comment type="caution">
    <text evidence="17">The sequence shown here is derived from an EMBL/GenBank/DDBJ whole genome shotgun (WGS) entry which is preliminary data.</text>
</comment>
<keyword evidence="5" id="KW-0963">Cytoplasm</keyword>
<dbReference type="Pfam" id="PF00018">
    <property type="entry name" value="SH3_1"/>
    <property type="match status" value="1"/>
</dbReference>
<keyword evidence="10" id="KW-0009">Actin-binding</keyword>
<dbReference type="InterPro" id="IPR011993">
    <property type="entry name" value="PH-like_dom_sf"/>
</dbReference>
<keyword evidence="4" id="KW-0117">Actin capping</keyword>
<dbReference type="CDD" id="cd00176">
    <property type="entry name" value="SPEC"/>
    <property type="match status" value="3"/>
</dbReference>
<feature type="coiled-coil region" evidence="12">
    <location>
        <begin position="3240"/>
        <end position="3278"/>
    </location>
</feature>
<dbReference type="STRING" id="6832.A0A553NC95"/>
<dbReference type="Gene3D" id="1.20.58.60">
    <property type="match status" value="11"/>
</dbReference>
<keyword evidence="7" id="KW-0344">Guanine-nucleotide releasing factor</keyword>
<dbReference type="InterPro" id="IPR001715">
    <property type="entry name" value="CH_dom"/>
</dbReference>
<keyword evidence="18" id="KW-1185">Reference proteome</keyword>
<dbReference type="GO" id="GO:0005085">
    <property type="term" value="F:guanyl-nucleotide exchange factor activity"/>
    <property type="evidence" value="ECO:0007669"/>
    <property type="project" value="UniProtKB-KW"/>
</dbReference>
<protein>
    <recommendedName>
        <fullName evidence="19">Spectrin beta chain</fullName>
    </recommendedName>
</protein>
<dbReference type="Proteomes" id="UP000318571">
    <property type="component" value="Chromosome 10"/>
</dbReference>
<dbReference type="CDD" id="cd21193">
    <property type="entry name" value="CH_beta_spectrin_rpt1"/>
    <property type="match status" value="1"/>
</dbReference>
<dbReference type="PROSITE" id="PS50003">
    <property type="entry name" value="PH_DOMAIN"/>
    <property type="match status" value="1"/>
</dbReference>
<dbReference type="Gene3D" id="1.10.418.10">
    <property type="entry name" value="Calponin-like domain"/>
    <property type="match status" value="2"/>
</dbReference>
<dbReference type="SMART" id="SM00326">
    <property type="entry name" value="SH3"/>
    <property type="match status" value="1"/>
</dbReference>
<reference evidence="17 18" key="1">
    <citation type="journal article" date="2018" name="Nat. Ecol. Evol.">
        <title>Genomic signatures of mitonuclear coevolution across populations of Tigriopus californicus.</title>
        <authorList>
            <person name="Barreto F.S."/>
            <person name="Watson E.T."/>
            <person name="Lima T.G."/>
            <person name="Willett C.S."/>
            <person name="Edmands S."/>
            <person name="Li W."/>
            <person name="Burton R.S."/>
        </authorList>
    </citation>
    <scope>NUCLEOTIDE SEQUENCE [LARGE SCALE GENOMIC DNA]</scope>
    <source>
        <strain evidence="17 18">San Diego</strain>
    </source>
</reference>
<feature type="compositionally biased region" description="Low complexity" evidence="13">
    <location>
        <begin position="539"/>
        <end position="556"/>
    </location>
</feature>
<evidence type="ECO:0000256" key="2">
    <source>
        <dbReference type="ARBA" id="ARBA00006826"/>
    </source>
</evidence>
<feature type="domain" description="Calponin-homology (CH)" evidence="16">
    <location>
        <begin position="143"/>
        <end position="248"/>
    </location>
</feature>
<feature type="coiled-coil region" evidence="12">
    <location>
        <begin position="2513"/>
        <end position="2540"/>
    </location>
</feature>
<dbReference type="InterPro" id="IPR036028">
    <property type="entry name" value="SH3-like_dom_sf"/>
</dbReference>
<feature type="coiled-coil region" evidence="12">
    <location>
        <begin position="2607"/>
        <end position="2634"/>
    </location>
</feature>
<feature type="compositionally biased region" description="Basic and acidic residues" evidence="13">
    <location>
        <begin position="520"/>
        <end position="538"/>
    </location>
</feature>
<evidence type="ECO:0000256" key="6">
    <source>
        <dbReference type="ARBA" id="ARBA00022553"/>
    </source>
</evidence>
<feature type="coiled-coil region" evidence="12">
    <location>
        <begin position="2330"/>
        <end position="2390"/>
    </location>
</feature>
<dbReference type="FunFam" id="1.10.418.10:FF:000043">
    <property type="entry name" value="Spectrin beta chain, non-erythrocytic"/>
    <property type="match status" value="1"/>
</dbReference>
<dbReference type="InterPro" id="IPR001589">
    <property type="entry name" value="Actinin_actin-bd_CS"/>
</dbReference>
<dbReference type="GO" id="GO:0005874">
    <property type="term" value="C:microtubule"/>
    <property type="evidence" value="ECO:0007669"/>
    <property type="project" value="UniProtKB-KW"/>
</dbReference>
<evidence type="ECO:0000256" key="12">
    <source>
        <dbReference type="SAM" id="Coils"/>
    </source>
</evidence>
<dbReference type="InterPro" id="IPR001849">
    <property type="entry name" value="PH_domain"/>
</dbReference>
<dbReference type="SUPFAM" id="SSF50044">
    <property type="entry name" value="SH3-domain"/>
    <property type="match status" value="1"/>
</dbReference>
<evidence type="ECO:0000256" key="3">
    <source>
        <dbReference type="ARBA" id="ARBA00022443"/>
    </source>
</evidence>
<dbReference type="PROSITE" id="PS50021">
    <property type="entry name" value="CH"/>
    <property type="match status" value="2"/>
</dbReference>
<dbReference type="SUPFAM" id="SSF46966">
    <property type="entry name" value="Spectrin repeat"/>
    <property type="match status" value="10"/>
</dbReference>
<dbReference type="GO" id="GO:0016020">
    <property type="term" value="C:membrane"/>
    <property type="evidence" value="ECO:0007669"/>
    <property type="project" value="UniProtKB-ARBA"/>
</dbReference>
<evidence type="ECO:0000256" key="13">
    <source>
        <dbReference type="SAM" id="MobiDB-lite"/>
    </source>
</evidence>
<evidence type="ECO:0000259" key="15">
    <source>
        <dbReference type="PROSITE" id="PS50003"/>
    </source>
</evidence>
<dbReference type="FunFam" id="1.10.418.10:FF:000001">
    <property type="entry name" value="Actinin alpha 1"/>
    <property type="match status" value="1"/>
</dbReference>
<dbReference type="OMA" id="IDQHKNI"/>
<evidence type="ECO:0000256" key="4">
    <source>
        <dbReference type="ARBA" id="ARBA00022467"/>
    </source>
</evidence>
<dbReference type="Pfam" id="PF00307">
    <property type="entry name" value="CH"/>
    <property type="match status" value="2"/>
</dbReference>
<feature type="coiled-coil region" evidence="12">
    <location>
        <begin position="3438"/>
        <end position="3465"/>
    </location>
</feature>
<dbReference type="InterPro" id="IPR036872">
    <property type="entry name" value="CH_dom_sf"/>
</dbReference>
<dbReference type="InterPro" id="IPR002017">
    <property type="entry name" value="Spectrin_repeat"/>
</dbReference>
<dbReference type="SMART" id="SM00150">
    <property type="entry name" value="SPEC"/>
    <property type="match status" value="10"/>
</dbReference>
<dbReference type="SUPFAM" id="SSF50729">
    <property type="entry name" value="PH domain-like"/>
    <property type="match status" value="1"/>
</dbReference>
<dbReference type="InterPro" id="IPR018159">
    <property type="entry name" value="Spectrin/alpha-actinin"/>
</dbReference>
<name>A0A553NC95_TIGCA</name>
<organism evidence="17 18">
    <name type="scientific">Tigriopus californicus</name>
    <name type="common">Marine copepod</name>
    <dbReference type="NCBI Taxonomy" id="6832"/>
    <lineage>
        <taxon>Eukaryota</taxon>
        <taxon>Metazoa</taxon>
        <taxon>Ecdysozoa</taxon>
        <taxon>Arthropoda</taxon>
        <taxon>Crustacea</taxon>
        <taxon>Multicrustacea</taxon>
        <taxon>Hexanauplia</taxon>
        <taxon>Copepoda</taxon>
        <taxon>Harpacticoida</taxon>
        <taxon>Harpacticidae</taxon>
        <taxon>Tigriopus</taxon>
    </lineage>
</organism>
<comment type="similarity">
    <text evidence="2">Belongs to the spectrin family.</text>
</comment>
<dbReference type="GO" id="GO:0003779">
    <property type="term" value="F:actin binding"/>
    <property type="evidence" value="ECO:0007669"/>
    <property type="project" value="UniProtKB-KW"/>
</dbReference>
<evidence type="ECO:0000256" key="1">
    <source>
        <dbReference type="ARBA" id="ARBA00004496"/>
    </source>
</evidence>
<feature type="coiled-coil region" evidence="12">
    <location>
        <begin position="1801"/>
        <end position="1834"/>
    </location>
</feature>
<evidence type="ECO:0000256" key="9">
    <source>
        <dbReference type="ARBA" id="ARBA00022737"/>
    </source>
</evidence>
<dbReference type="Pfam" id="PF00435">
    <property type="entry name" value="Spectrin"/>
    <property type="match status" value="3"/>
</dbReference>
<keyword evidence="8" id="KW-0493">Microtubule</keyword>
<feature type="domain" description="PH" evidence="15">
    <location>
        <begin position="3524"/>
        <end position="3647"/>
    </location>
</feature>